<dbReference type="Proteomes" id="UP000306102">
    <property type="component" value="Unassembled WGS sequence"/>
</dbReference>
<dbReference type="GO" id="GO:0003924">
    <property type="term" value="F:GTPase activity"/>
    <property type="evidence" value="ECO:0007669"/>
    <property type="project" value="InterPro"/>
</dbReference>
<dbReference type="AlphaFoldDB" id="A0A4S4DG65"/>
<dbReference type="EMBL" id="SDRB02011588">
    <property type="protein sequence ID" value="THG00806.1"/>
    <property type="molecule type" value="Genomic_DNA"/>
</dbReference>
<sequence>MGDGPRGIKVFSDHFEVSTSGVDFPQAKTPSISHPRTDNTLRSHSRLWSRRKLRSAASMLKMFSLPGLPWGSDTDDQEKVVLTGEPPPIDDTEVDDWLPRYLVFQGSCIFFYLLSTDMSPQDSTLLSDVTEVGPLPCIQQEAVGEGGDGDADKAEHAPLCFSSLFFPLCSARGALLDRMDCYRGWLNYEVLTVCKGVTEPPYWRCYFPNTQAIIYVVDSSDTDRLVTAKDEFHAILEEEELKGAVVLIFANKQVDVIIDLPGALDDAAVTEALELHRIKNRQWAIFKTSAIKGEGLFEGLDWHINMKLCFLGNAQVYAVEPKLVEII</sequence>
<dbReference type="Pfam" id="PF00025">
    <property type="entry name" value="Arf"/>
    <property type="match status" value="1"/>
</dbReference>
<dbReference type="InterPro" id="IPR027417">
    <property type="entry name" value="P-loop_NTPase"/>
</dbReference>
<evidence type="ECO:0000313" key="4">
    <source>
        <dbReference type="EMBL" id="THG00806.1"/>
    </source>
</evidence>
<feature type="binding site" evidence="3">
    <location>
        <begin position="251"/>
        <end position="259"/>
    </location>
    <ligand>
        <name>GTP</name>
        <dbReference type="ChEBI" id="CHEBI:37565"/>
    </ligand>
</feature>
<accession>A0A4S4DG65</accession>
<proteinExistence type="predicted"/>
<dbReference type="Gene3D" id="3.40.50.300">
    <property type="entry name" value="P-loop containing nucleotide triphosphate hydrolases"/>
    <property type="match status" value="1"/>
</dbReference>
<dbReference type="SMART" id="SM00177">
    <property type="entry name" value="ARF"/>
    <property type="match status" value="1"/>
</dbReference>
<dbReference type="GO" id="GO:0005525">
    <property type="term" value="F:GTP binding"/>
    <property type="evidence" value="ECO:0007669"/>
    <property type="project" value="UniProtKB-KW"/>
</dbReference>
<keyword evidence="1 3" id="KW-0547">Nucleotide-binding</keyword>
<dbReference type="STRING" id="542762.A0A4S4DG65"/>
<dbReference type="InterPro" id="IPR006689">
    <property type="entry name" value="Small_GTPase_ARF/SAR"/>
</dbReference>
<organism evidence="4 5">
    <name type="scientific">Camellia sinensis var. sinensis</name>
    <name type="common">China tea</name>
    <dbReference type="NCBI Taxonomy" id="542762"/>
    <lineage>
        <taxon>Eukaryota</taxon>
        <taxon>Viridiplantae</taxon>
        <taxon>Streptophyta</taxon>
        <taxon>Embryophyta</taxon>
        <taxon>Tracheophyta</taxon>
        <taxon>Spermatophyta</taxon>
        <taxon>Magnoliopsida</taxon>
        <taxon>eudicotyledons</taxon>
        <taxon>Gunneridae</taxon>
        <taxon>Pentapetalae</taxon>
        <taxon>asterids</taxon>
        <taxon>Ericales</taxon>
        <taxon>Theaceae</taxon>
        <taxon>Camellia</taxon>
    </lineage>
</organism>
<keyword evidence="2 3" id="KW-0342">GTP-binding</keyword>
<keyword evidence="5" id="KW-1185">Reference proteome</keyword>
<evidence type="ECO:0000256" key="3">
    <source>
        <dbReference type="PIRSR" id="PIRSR606689-1"/>
    </source>
</evidence>
<reference evidence="4 5" key="1">
    <citation type="journal article" date="2018" name="Proc. Natl. Acad. Sci. U.S.A.">
        <title>Draft genome sequence of Camellia sinensis var. sinensis provides insights into the evolution of the tea genome and tea quality.</title>
        <authorList>
            <person name="Wei C."/>
            <person name="Yang H."/>
            <person name="Wang S."/>
            <person name="Zhao J."/>
            <person name="Liu C."/>
            <person name="Gao L."/>
            <person name="Xia E."/>
            <person name="Lu Y."/>
            <person name="Tai Y."/>
            <person name="She G."/>
            <person name="Sun J."/>
            <person name="Cao H."/>
            <person name="Tong W."/>
            <person name="Gao Q."/>
            <person name="Li Y."/>
            <person name="Deng W."/>
            <person name="Jiang X."/>
            <person name="Wang W."/>
            <person name="Chen Q."/>
            <person name="Zhang S."/>
            <person name="Li H."/>
            <person name="Wu J."/>
            <person name="Wang P."/>
            <person name="Li P."/>
            <person name="Shi C."/>
            <person name="Zheng F."/>
            <person name="Jian J."/>
            <person name="Huang B."/>
            <person name="Shan D."/>
            <person name="Shi M."/>
            <person name="Fang C."/>
            <person name="Yue Y."/>
            <person name="Li F."/>
            <person name="Li D."/>
            <person name="Wei S."/>
            <person name="Han B."/>
            <person name="Jiang C."/>
            <person name="Yin Y."/>
            <person name="Xia T."/>
            <person name="Zhang Z."/>
            <person name="Bennetzen J.L."/>
            <person name="Zhao S."/>
            <person name="Wan X."/>
        </authorList>
    </citation>
    <scope>NUCLEOTIDE SEQUENCE [LARGE SCALE GENOMIC DNA]</scope>
    <source>
        <strain evidence="5">cv. Shuchazao</strain>
        <tissue evidence="4">Leaf</tissue>
    </source>
</reference>
<evidence type="ECO:0008006" key="6">
    <source>
        <dbReference type="Google" id="ProtNLM"/>
    </source>
</evidence>
<dbReference type="PANTHER" id="PTHR34837:SF2">
    <property type="entry name" value="OS05G0595500 PROTEIN"/>
    <property type="match status" value="1"/>
</dbReference>
<dbReference type="SUPFAM" id="SSF52540">
    <property type="entry name" value="P-loop containing nucleoside triphosphate hydrolases"/>
    <property type="match status" value="1"/>
</dbReference>
<protein>
    <recommendedName>
        <fullName evidence="6">ADP-ribosylation factor 1</fullName>
    </recommendedName>
</protein>
<gene>
    <name evidence="4" type="ORF">TEA_002786</name>
</gene>
<evidence type="ECO:0000256" key="1">
    <source>
        <dbReference type="ARBA" id="ARBA00022741"/>
    </source>
</evidence>
<evidence type="ECO:0000313" key="5">
    <source>
        <dbReference type="Proteomes" id="UP000306102"/>
    </source>
</evidence>
<dbReference type="PANTHER" id="PTHR34837">
    <property type="entry name" value="OS05G0595500 PROTEIN"/>
    <property type="match status" value="1"/>
</dbReference>
<dbReference type="PROSITE" id="PS51417">
    <property type="entry name" value="ARF"/>
    <property type="match status" value="1"/>
</dbReference>
<name>A0A4S4DG65_CAMSN</name>
<evidence type="ECO:0000256" key="2">
    <source>
        <dbReference type="ARBA" id="ARBA00023134"/>
    </source>
</evidence>
<comment type="caution">
    <text evidence="4">The sequence shown here is derived from an EMBL/GenBank/DDBJ whole genome shotgun (WGS) entry which is preliminary data.</text>
</comment>